<dbReference type="AlphaFoldDB" id="A0A4U1CRI8"/>
<dbReference type="OrthoDB" id="713928at2"/>
<organism evidence="2 3">
    <name type="scientific">Pedobacter polaris</name>
    <dbReference type="NCBI Taxonomy" id="2571273"/>
    <lineage>
        <taxon>Bacteria</taxon>
        <taxon>Pseudomonadati</taxon>
        <taxon>Bacteroidota</taxon>
        <taxon>Sphingobacteriia</taxon>
        <taxon>Sphingobacteriales</taxon>
        <taxon>Sphingobacteriaceae</taxon>
        <taxon>Pedobacter</taxon>
    </lineage>
</organism>
<keyword evidence="3" id="KW-1185">Reference proteome</keyword>
<sequence>MTKKELAELTDQELLQEAKKLKSASITNAVLIGFLIGIVFYSVIKNSLGFLTLIPLFLAYKLINNSKYNTKELEDLLKERNLK</sequence>
<evidence type="ECO:0000256" key="1">
    <source>
        <dbReference type="SAM" id="Phobius"/>
    </source>
</evidence>
<feature type="transmembrane region" description="Helical" evidence="1">
    <location>
        <begin position="21"/>
        <end position="41"/>
    </location>
</feature>
<gene>
    <name evidence="2" type="ORF">FA048_14600</name>
</gene>
<keyword evidence="1" id="KW-0472">Membrane</keyword>
<dbReference type="RefSeq" id="WP_136842375.1">
    <property type="nucleotide sequence ID" value="NZ_SWBR01000003.1"/>
</dbReference>
<keyword evidence="1" id="KW-1133">Transmembrane helix</keyword>
<feature type="transmembrane region" description="Helical" evidence="1">
    <location>
        <begin position="47"/>
        <end position="63"/>
    </location>
</feature>
<dbReference type="Proteomes" id="UP000309488">
    <property type="component" value="Unassembled WGS sequence"/>
</dbReference>
<evidence type="ECO:0000313" key="3">
    <source>
        <dbReference type="Proteomes" id="UP000309488"/>
    </source>
</evidence>
<keyword evidence="1" id="KW-0812">Transmembrane</keyword>
<dbReference type="EMBL" id="SWBR01000003">
    <property type="protein sequence ID" value="TKC08382.1"/>
    <property type="molecule type" value="Genomic_DNA"/>
</dbReference>
<name>A0A4U1CRI8_9SPHI</name>
<evidence type="ECO:0000313" key="2">
    <source>
        <dbReference type="EMBL" id="TKC08382.1"/>
    </source>
</evidence>
<protein>
    <submittedName>
        <fullName evidence="2">FUSC family protein</fullName>
    </submittedName>
</protein>
<reference evidence="2 3" key="1">
    <citation type="submission" date="2019-04" db="EMBL/GenBank/DDBJ databases">
        <title>Pedobacter sp. RP-3-22 sp. nov., isolated from Arctic soil.</title>
        <authorList>
            <person name="Dahal R.H."/>
            <person name="Kim D.-U."/>
        </authorList>
    </citation>
    <scope>NUCLEOTIDE SEQUENCE [LARGE SCALE GENOMIC DNA]</scope>
    <source>
        <strain evidence="2 3">RP-3-22</strain>
    </source>
</reference>
<proteinExistence type="predicted"/>
<accession>A0A4U1CRI8</accession>
<comment type="caution">
    <text evidence="2">The sequence shown here is derived from an EMBL/GenBank/DDBJ whole genome shotgun (WGS) entry which is preliminary data.</text>
</comment>